<evidence type="ECO:0000313" key="3">
    <source>
        <dbReference type="Proteomes" id="UP000799757"/>
    </source>
</evidence>
<proteinExistence type="predicted"/>
<accession>A0A6A6WNJ4</accession>
<gene>
    <name evidence="2" type="ORF">K505DRAFT_3206</name>
</gene>
<evidence type="ECO:0000256" key="1">
    <source>
        <dbReference type="SAM" id="MobiDB-lite"/>
    </source>
</evidence>
<keyword evidence="3" id="KW-1185">Reference proteome</keyword>
<reference evidence="2" key="1">
    <citation type="journal article" date="2020" name="Stud. Mycol.">
        <title>101 Dothideomycetes genomes: a test case for predicting lifestyles and emergence of pathogens.</title>
        <authorList>
            <person name="Haridas S."/>
            <person name="Albert R."/>
            <person name="Binder M."/>
            <person name="Bloem J."/>
            <person name="Labutti K."/>
            <person name="Salamov A."/>
            <person name="Andreopoulos B."/>
            <person name="Baker S."/>
            <person name="Barry K."/>
            <person name="Bills G."/>
            <person name="Bluhm B."/>
            <person name="Cannon C."/>
            <person name="Castanera R."/>
            <person name="Culley D."/>
            <person name="Daum C."/>
            <person name="Ezra D."/>
            <person name="Gonzalez J."/>
            <person name="Henrissat B."/>
            <person name="Kuo A."/>
            <person name="Liang C."/>
            <person name="Lipzen A."/>
            <person name="Lutzoni F."/>
            <person name="Magnuson J."/>
            <person name="Mondo S."/>
            <person name="Nolan M."/>
            <person name="Ohm R."/>
            <person name="Pangilinan J."/>
            <person name="Park H.-J."/>
            <person name="Ramirez L."/>
            <person name="Alfaro M."/>
            <person name="Sun H."/>
            <person name="Tritt A."/>
            <person name="Yoshinaga Y."/>
            <person name="Zwiers L.-H."/>
            <person name="Turgeon B."/>
            <person name="Goodwin S."/>
            <person name="Spatafora J."/>
            <person name="Crous P."/>
            <person name="Grigoriev I."/>
        </authorList>
    </citation>
    <scope>NUCLEOTIDE SEQUENCE</scope>
    <source>
        <strain evidence="2">CBS 109.77</strain>
    </source>
</reference>
<sequence length="198" mass="21629">MPAGSEGAQPSDNFPTLQLRAREPNSRGPNQPSDNFPIASNGRRTAAARKIILHASCMRGSQTSHPTTSRHFSCVRVNPICHPLHTGCQLYSRGPNQPSTAYCMPAVFEGAQYAIHQLPDSERWAYGGCKKNNTGCQLYAREPSHPTTSRHVSCARETNMPSTAYCMSAVFEGAKSAIRQLPGSHWILLVSCTRGQMT</sequence>
<protein>
    <submittedName>
        <fullName evidence="2">Uncharacterized protein</fullName>
    </submittedName>
</protein>
<dbReference type="Proteomes" id="UP000799757">
    <property type="component" value="Unassembled WGS sequence"/>
</dbReference>
<dbReference type="EMBL" id="MU002754">
    <property type="protein sequence ID" value="KAF2785662.1"/>
    <property type="molecule type" value="Genomic_DNA"/>
</dbReference>
<organism evidence="2 3">
    <name type="scientific">Melanomma pulvis-pyrius CBS 109.77</name>
    <dbReference type="NCBI Taxonomy" id="1314802"/>
    <lineage>
        <taxon>Eukaryota</taxon>
        <taxon>Fungi</taxon>
        <taxon>Dikarya</taxon>
        <taxon>Ascomycota</taxon>
        <taxon>Pezizomycotina</taxon>
        <taxon>Dothideomycetes</taxon>
        <taxon>Pleosporomycetidae</taxon>
        <taxon>Pleosporales</taxon>
        <taxon>Melanommataceae</taxon>
        <taxon>Melanomma</taxon>
    </lineage>
</organism>
<evidence type="ECO:0000313" key="2">
    <source>
        <dbReference type="EMBL" id="KAF2785662.1"/>
    </source>
</evidence>
<name>A0A6A6WNJ4_9PLEO</name>
<dbReference type="AlphaFoldDB" id="A0A6A6WNJ4"/>
<feature type="region of interest" description="Disordered" evidence="1">
    <location>
        <begin position="1"/>
        <end position="41"/>
    </location>
</feature>